<sequence length="159" mass="17280">MFTRKISISLAAAGAVLGSVASPAIAADTMDPNVEQRCTSEQHRDHGFLNVDTWVKLCVVRSGGTYWARADVRWSGVAGRDFEKYVVNVRLERNDADYRTKNDNLVGEWGDGSDSKLISTGGYTSATLGGWTADGNVTYNEDLDGKGDYVWHLTGSPSL</sequence>
<feature type="signal peptide" evidence="1">
    <location>
        <begin position="1"/>
        <end position="26"/>
    </location>
</feature>
<evidence type="ECO:0000313" key="3">
    <source>
        <dbReference type="Proteomes" id="UP001610818"/>
    </source>
</evidence>
<keyword evidence="3" id="KW-1185">Reference proteome</keyword>
<name>A0ABW7R3H8_9ACTN</name>
<gene>
    <name evidence="2" type="ORF">ACH4F9_43320</name>
</gene>
<dbReference type="Proteomes" id="UP001610818">
    <property type="component" value="Unassembled WGS sequence"/>
</dbReference>
<reference evidence="2 3" key="1">
    <citation type="submission" date="2024-10" db="EMBL/GenBank/DDBJ databases">
        <title>The Natural Products Discovery Center: Release of the First 8490 Sequenced Strains for Exploring Actinobacteria Biosynthetic Diversity.</title>
        <authorList>
            <person name="Kalkreuter E."/>
            <person name="Kautsar S.A."/>
            <person name="Yang D."/>
            <person name="Bader C.D."/>
            <person name="Teijaro C.N."/>
            <person name="Fluegel L."/>
            <person name="Davis C.M."/>
            <person name="Simpson J.R."/>
            <person name="Lauterbach L."/>
            <person name="Steele A.D."/>
            <person name="Gui C."/>
            <person name="Meng S."/>
            <person name="Li G."/>
            <person name="Viehrig K."/>
            <person name="Ye F."/>
            <person name="Su P."/>
            <person name="Kiefer A.F."/>
            <person name="Nichols A."/>
            <person name="Cepeda A.J."/>
            <person name="Yan W."/>
            <person name="Fan B."/>
            <person name="Jiang Y."/>
            <person name="Adhikari A."/>
            <person name="Zheng C.-J."/>
            <person name="Schuster L."/>
            <person name="Cowan T.M."/>
            <person name="Smanski M.J."/>
            <person name="Chevrette M.G."/>
            <person name="De Carvalho L.P.S."/>
            <person name="Shen B."/>
        </authorList>
    </citation>
    <scope>NUCLEOTIDE SEQUENCE [LARGE SCALE GENOMIC DNA]</scope>
    <source>
        <strain evidence="2 3">NPDC017990</strain>
    </source>
</reference>
<organism evidence="2 3">
    <name type="scientific">Streptomyces longisporoflavus</name>
    <dbReference type="NCBI Taxonomy" id="28044"/>
    <lineage>
        <taxon>Bacteria</taxon>
        <taxon>Bacillati</taxon>
        <taxon>Actinomycetota</taxon>
        <taxon>Actinomycetes</taxon>
        <taxon>Kitasatosporales</taxon>
        <taxon>Streptomycetaceae</taxon>
        <taxon>Streptomyces</taxon>
    </lineage>
</organism>
<accession>A0ABW7R3H8</accession>
<dbReference type="RefSeq" id="WP_397718913.1">
    <property type="nucleotide sequence ID" value="NZ_JBIRGN010000015.1"/>
</dbReference>
<comment type="caution">
    <text evidence="2">The sequence shown here is derived from an EMBL/GenBank/DDBJ whole genome shotgun (WGS) entry which is preliminary data.</text>
</comment>
<feature type="chain" id="PRO_5046913719" description="Secreted protein" evidence="1">
    <location>
        <begin position="27"/>
        <end position="159"/>
    </location>
</feature>
<dbReference type="EMBL" id="JBIRGQ010000015">
    <property type="protein sequence ID" value="MFH8551828.1"/>
    <property type="molecule type" value="Genomic_DNA"/>
</dbReference>
<protein>
    <recommendedName>
        <fullName evidence="4">Secreted protein</fullName>
    </recommendedName>
</protein>
<evidence type="ECO:0000313" key="2">
    <source>
        <dbReference type="EMBL" id="MFH8551828.1"/>
    </source>
</evidence>
<proteinExistence type="predicted"/>
<evidence type="ECO:0008006" key="4">
    <source>
        <dbReference type="Google" id="ProtNLM"/>
    </source>
</evidence>
<evidence type="ECO:0000256" key="1">
    <source>
        <dbReference type="SAM" id="SignalP"/>
    </source>
</evidence>
<keyword evidence="1" id="KW-0732">Signal</keyword>